<evidence type="ECO:0000256" key="1">
    <source>
        <dbReference type="ARBA" id="ARBA00004651"/>
    </source>
</evidence>
<comment type="subcellular location">
    <subcellularLocation>
        <location evidence="1 10">Cell membrane</location>
        <topology evidence="1 10">Multi-pass membrane protein</topology>
    </subcellularLocation>
</comment>
<accession>A0A1F6DS33</accession>
<dbReference type="Proteomes" id="UP000178328">
    <property type="component" value="Unassembled WGS sequence"/>
</dbReference>
<evidence type="ECO:0000256" key="3">
    <source>
        <dbReference type="ARBA" id="ARBA00022448"/>
    </source>
</evidence>
<dbReference type="InterPro" id="IPR019823">
    <property type="entry name" value="Mechanosensitive_channel_CS"/>
</dbReference>
<keyword evidence="3 10" id="KW-0813">Transport</keyword>
<dbReference type="InterPro" id="IPR001185">
    <property type="entry name" value="MS_channel"/>
</dbReference>
<evidence type="ECO:0000256" key="7">
    <source>
        <dbReference type="ARBA" id="ARBA00023065"/>
    </source>
</evidence>
<dbReference type="PRINTS" id="PR01264">
    <property type="entry name" value="MECHCHANNEL"/>
</dbReference>
<organism evidence="11 12">
    <name type="scientific">Candidatus Kaiserbacteria bacterium RIFCSPHIGHO2_02_FULL_54_11b</name>
    <dbReference type="NCBI Taxonomy" id="1798494"/>
    <lineage>
        <taxon>Bacteria</taxon>
        <taxon>Candidatus Kaiseribacteriota</taxon>
    </lineage>
</organism>
<reference evidence="11 12" key="1">
    <citation type="journal article" date="2016" name="Nat. Commun.">
        <title>Thousands of microbial genomes shed light on interconnected biogeochemical processes in an aquifer system.</title>
        <authorList>
            <person name="Anantharaman K."/>
            <person name="Brown C.T."/>
            <person name="Hug L.A."/>
            <person name="Sharon I."/>
            <person name="Castelle C.J."/>
            <person name="Probst A.J."/>
            <person name="Thomas B.C."/>
            <person name="Singh A."/>
            <person name="Wilkins M.J."/>
            <person name="Karaoz U."/>
            <person name="Brodie E.L."/>
            <person name="Williams K.H."/>
            <person name="Hubbard S.S."/>
            <person name="Banfield J.F."/>
        </authorList>
    </citation>
    <scope>NUCLEOTIDE SEQUENCE [LARGE SCALE GENOMIC DNA]</scope>
</reference>
<evidence type="ECO:0000256" key="10">
    <source>
        <dbReference type="HAMAP-Rule" id="MF_00115"/>
    </source>
</evidence>
<keyword evidence="8 10" id="KW-0472">Membrane</keyword>
<dbReference type="NCBIfam" id="TIGR00220">
    <property type="entry name" value="mscL"/>
    <property type="match status" value="1"/>
</dbReference>
<comment type="similarity">
    <text evidence="2 10">Belongs to the MscL family.</text>
</comment>
<keyword evidence="4 10" id="KW-1003">Cell membrane</keyword>
<evidence type="ECO:0000256" key="2">
    <source>
        <dbReference type="ARBA" id="ARBA00007254"/>
    </source>
</evidence>
<evidence type="ECO:0000256" key="4">
    <source>
        <dbReference type="ARBA" id="ARBA00022475"/>
    </source>
</evidence>
<feature type="transmembrane region" description="Helical" evidence="10">
    <location>
        <begin position="12"/>
        <end position="36"/>
    </location>
</feature>
<evidence type="ECO:0000313" key="12">
    <source>
        <dbReference type="Proteomes" id="UP000178328"/>
    </source>
</evidence>
<name>A0A1F6DS33_9BACT</name>
<keyword evidence="9 10" id="KW-0407">Ion channel</keyword>
<dbReference type="InterPro" id="IPR037673">
    <property type="entry name" value="MSC/AndL"/>
</dbReference>
<dbReference type="SUPFAM" id="SSF81330">
    <property type="entry name" value="Gated mechanosensitive channel"/>
    <property type="match status" value="1"/>
</dbReference>
<proteinExistence type="inferred from homology"/>
<evidence type="ECO:0000256" key="9">
    <source>
        <dbReference type="ARBA" id="ARBA00023303"/>
    </source>
</evidence>
<protein>
    <recommendedName>
        <fullName evidence="10">Large-conductance mechanosensitive channel</fullName>
    </recommendedName>
</protein>
<keyword evidence="6 10" id="KW-1133">Transmembrane helix</keyword>
<dbReference type="PANTHER" id="PTHR30266">
    <property type="entry name" value="MECHANOSENSITIVE CHANNEL MSCL"/>
    <property type="match status" value="1"/>
</dbReference>
<dbReference type="AlphaFoldDB" id="A0A1F6DS33"/>
<dbReference type="GO" id="GO:0005886">
    <property type="term" value="C:plasma membrane"/>
    <property type="evidence" value="ECO:0007669"/>
    <property type="project" value="UniProtKB-SubCell"/>
</dbReference>
<keyword evidence="7 10" id="KW-0406">Ion transport</keyword>
<evidence type="ECO:0000256" key="8">
    <source>
        <dbReference type="ARBA" id="ARBA00023136"/>
    </source>
</evidence>
<dbReference type="InterPro" id="IPR036019">
    <property type="entry name" value="MscL_channel"/>
</dbReference>
<comment type="subunit">
    <text evidence="10">Homopentamer.</text>
</comment>
<keyword evidence="5 10" id="KW-0812">Transmembrane</keyword>
<dbReference type="STRING" id="1798494.A3C18_00040"/>
<evidence type="ECO:0000313" key="11">
    <source>
        <dbReference type="EMBL" id="OGG64198.1"/>
    </source>
</evidence>
<dbReference type="HAMAP" id="MF_00115">
    <property type="entry name" value="MscL"/>
    <property type="match status" value="1"/>
</dbReference>
<comment type="caution">
    <text evidence="11">The sequence shown here is derived from an EMBL/GenBank/DDBJ whole genome shotgun (WGS) entry which is preliminary data.</text>
</comment>
<feature type="transmembrane region" description="Helical" evidence="10">
    <location>
        <begin position="66"/>
        <end position="88"/>
    </location>
</feature>
<dbReference type="EMBL" id="MFLH01000032">
    <property type="protein sequence ID" value="OGG64198.1"/>
    <property type="molecule type" value="Genomic_DNA"/>
</dbReference>
<evidence type="ECO:0000256" key="5">
    <source>
        <dbReference type="ARBA" id="ARBA00022692"/>
    </source>
</evidence>
<gene>
    <name evidence="10" type="primary">mscL</name>
    <name evidence="11" type="ORF">A3C18_00040</name>
</gene>
<dbReference type="Pfam" id="PF01741">
    <property type="entry name" value="MscL"/>
    <property type="match status" value="1"/>
</dbReference>
<dbReference type="PROSITE" id="PS01327">
    <property type="entry name" value="MSCL"/>
    <property type="match status" value="1"/>
</dbReference>
<dbReference type="GO" id="GO:0008381">
    <property type="term" value="F:mechanosensitive monoatomic ion channel activity"/>
    <property type="evidence" value="ECO:0007669"/>
    <property type="project" value="UniProtKB-UniRule"/>
</dbReference>
<comment type="function">
    <text evidence="10">Channel that opens in response to stretch forces in the membrane lipid bilayer. May participate in the regulation of osmotic pressure changes within the cell.</text>
</comment>
<sequence length="133" mass="14384">MLKEFKQFLLRGNVVDLAVGVVIGAAFGSIVNALVFDIVTPLVSGVARVPDLGGLMYTVNGSEIKYGHFLNTIISFLIIATAIFFFVVKPMNLLVERARKDPPSDPTTKKCSECLCEIPAAAKRCSHCTQPVV</sequence>
<dbReference type="Gene3D" id="1.10.1200.120">
    <property type="entry name" value="Large-conductance mechanosensitive channel, MscL, domain 1"/>
    <property type="match status" value="1"/>
</dbReference>
<dbReference type="PANTHER" id="PTHR30266:SF2">
    <property type="entry name" value="LARGE-CONDUCTANCE MECHANOSENSITIVE CHANNEL"/>
    <property type="match status" value="1"/>
</dbReference>
<evidence type="ECO:0000256" key="6">
    <source>
        <dbReference type="ARBA" id="ARBA00022989"/>
    </source>
</evidence>